<feature type="compositionally biased region" description="Low complexity" evidence="1">
    <location>
        <begin position="25"/>
        <end position="35"/>
    </location>
</feature>
<keyword evidence="2" id="KW-0812">Transmembrane</keyword>
<feature type="transmembrane region" description="Helical" evidence="2">
    <location>
        <begin position="60"/>
        <end position="79"/>
    </location>
</feature>
<dbReference type="Proteomes" id="UP000237340">
    <property type="component" value="Unassembled WGS sequence"/>
</dbReference>
<keyword evidence="4" id="KW-1185">Reference proteome</keyword>
<evidence type="ECO:0008006" key="5">
    <source>
        <dbReference type="Google" id="ProtNLM"/>
    </source>
</evidence>
<feature type="compositionally biased region" description="Basic and acidic residues" evidence="1">
    <location>
        <begin position="1"/>
        <end position="12"/>
    </location>
</feature>
<sequence length="153" mass="15973">MSSADQHDDAETRQPGSVQPAAIRPGPAVVAGTPVPVEPTETVVSEDTLVVRRSPRYTSFMIVGAVVGALLALLLTVIYPRNADFDPAQVFGFLLLGGVAIGVAVSCLVAMVLDRIVGRSSTTVVVDRLDANSTRAFENADPGSDPQPSNENS</sequence>
<accession>A0A2S3ZMD0</accession>
<reference evidence="3 4" key="1">
    <citation type="submission" date="2018-01" db="EMBL/GenBank/DDBJ databases">
        <title>Cryobacterium sp. nov., from glaciers in China.</title>
        <authorList>
            <person name="Liu Q."/>
            <person name="Xin Y.-H."/>
        </authorList>
    </citation>
    <scope>NUCLEOTIDE SEQUENCE [LARGE SCALE GENOMIC DNA]</scope>
    <source>
        <strain evidence="3 4">TMN-42</strain>
    </source>
</reference>
<feature type="region of interest" description="Disordered" evidence="1">
    <location>
        <begin position="1"/>
        <end position="35"/>
    </location>
</feature>
<organism evidence="3 4">
    <name type="scientific">Cryobacterium zongtaii</name>
    <dbReference type="NCBI Taxonomy" id="1259217"/>
    <lineage>
        <taxon>Bacteria</taxon>
        <taxon>Bacillati</taxon>
        <taxon>Actinomycetota</taxon>
        <taxon>Actinomycetes</taxon>
        <taxon>Micrococcales</taxon>
        <taxon>Microbacteriaceae</taxon>
        <taxon>Cryobacterium</taxon>
    </lineage>
</organism>
<gene>
    <name evidence="3" type="ORF">C3B61_02085</name>
</gene>
<evidence type="ECO:0000256" key="2">
    <source>
        <dbReference type="SAM" id="Phobius"/>
    </source>
</evidence>
<dbReference type="AlphaFoldDB" id="A0A2S3ZMD0"/>
<keyword evidence="2" id="KW-1133">Transmembrane helix</keyword>
<dbReference type="EMBL" id="PPXD01000004">
    <property type="protein sequence ID" value="POH69415.1"/>
    <property type="molecule type" value="Genomic_DNA"/>
</dbReference>
<comment type="caution">
    <text evidence="3">The sequence shown here is derived from an EMBL/GenBank/DDBJ whole genome shotgun (WGS) entry which is preliminary data.</text>
</comment>
<feature type="transmembrane region" description="Helical" evidence="2">
    <location>
        <begin position="91"/>
        <end position="113"/>
    </location>
</feature>
<keyword evidence="2" id="KW-0472">Membrane</keyword>
<evidence type="ECO:0000313" key="4">
    <source>
        <dbReference type="Proteomes" id="UP000237340"/>
    </source>
</evidence>
<evidence type="ECO:0000313" key="3">
    <source>
        <dbReference type="EMBL" id="POH69415.1"/>
    </source>
</evidence>
<protein>
    <recommendedName>
        <fullName evidence="5">Potassium transporter Trk</fullName>
    </recommendedName>
</protein>
<dbReference type="RefSeq" id="WP_103459377.1">
    <property type="nucleotide sequence ID" value="NZ_PPXD01000004.1"/>
</dbReference>
<name>A0A2S3ZMD0_9MICO</name>
<proteinExistence type="predicted"/>
<evidence type="ECO:0000256" key="1">
    <source>
        <dbReference type="SAM" id="MobiDB-lite"/>
    </source>
</evidence>